<feature type="transmembrane region" description="Helical" evidence="1">
    <location>
        <begin position="161"/>
        <end position="183"/>
    </location>
</feature>
<proteinExistence type="predicted"/>
<evidence type="ECO:0000256" key="1">
    <source>
        <dbReference type="SAM" id="Phobius"/>
    </source>
</evidence>
<feature type="transmembrane region" description="Helical" evidence="1">
    <location>
        <begin position="52"/>
        <end position="71"/>
    </location>
</feature>
<reference evidence="2 3" key="1">
    <citation type="journal article" date="2015" name="Microbes Environ.">
        <title>Distribution and evolution of nitrogen fixation genes in the phylum bacteroidetes.</title>
        <authorList>
            <person name="Inoue J."/>
            <person name="Oshima K."/>
            <person name="Suda W."/>
            <person name="Sakamoto M."/>
            <person name="Iino T."/>
            <person name="Noda S."/>
            <person name="Hongoh Y."/>
            <person name="Hattori M."/>
            <person name="Ohkuma M."/>
        </authorList>
    </citation>
    <scope>NUCLEOTIDE SEQUENCE [LARGE SCALE GENOMIC DNA]</scope>
    <source>
        <strain evidence="2 3">JCM 15093</strain>
    </source>
</reference>
<keyword evidence="1" id="KW-1133">Transmembrane helix</keyword>
<evidence type="ECO:0000313" key="2">
    <source>
        <dbReference type="EMBL" id="GAK37001.1"/>
    </source>
</evidence>
<feature type="transmembrane region" description="Helical" evidence="1">
    <location>
        <begin position="83"/>
        <end position="102"/>
    </location>
</feature>
<keyword evidence="1" id="KW-0812">Transmembrane</keyword>
<dbReference type="Proteomes" id="UP000027601">
    <property type="component" value="Unassembled WGS sequence"/>
</dbReference>
<protein>
    <submittedName>
        <fullName evidence="2">Uncharacterized protein</fullName>
    </submittedName>
</protein>
<comment type="caution">
    <text evidence="2">The sequence shown here is derived from an EMBL/GenBank/DDBJ whole genome shotgun (WGS) entry which is preliminary data.</text>
</comment>
<dbReference type="eggNOG" id="ENOG5033ABX">
    <property type="taxonomic scope" value="Bacteria"/>
</dbReference>
<keyword evidence="3" id="KW-1185">Reference proteome</keyword>
<dbReference type="AlphaFoldDB" id="A0A069D3X9"/>
<dbReference type="STRING" id="1121097.GCA_000428125_02453"/>
<gene>
    <name evidence="2" type="ORF">JCM15093_2212</name>
</gene>
<accession>A0A069D3X9</accession>
<name>A0A069D3X9_9BACE</name>
<dbReference type="OrthoDB" id="1047894at2"/>
<dbReference type="RefSeq" id="WP_024996777.1">
    <property type="nucleotide sequence ID" value="NZ_BAJS01000012.1"/>
</dbReference>
<keyword evidence="1" id="KW-0472">Membrane</keyword>
<feature type="transmembrane region" description="Helical" evidence="1">
    <location>
        <begin position="134"/>
        <end position="155"/>
    </location>
</feature>
<dbReference type="EMBL" id="BAJS01000012">
    <property type="protein sequence ID" value="GAK37001.1"/>
    <property type="molecule type" value="Genomic_DNA"/>
</dbReference>
<organism evidence="2 3">
    <name type="scientific">Bacteroides graminisolvens DSM 19988 = JCM 15093</name>
    <dbReference type="NCBI Taxonomy" id="1121097"/>
    <lineage>
        <taxon>Bacteria</taxon>
        <taxon>Pseudomonadati</taxon>
        <taxon>Bacteroidota</taxon>
        <taxon>Bacteroidia</taxon>
        <taxon>Bacteroidales</taxon>
        <taxon>Bacteroidaceae</taxon>
        <taxon>Bacteroides</taxon>
    </lineage>
</organism>
<sequence>MELDELKKSWNALDQHLQKDRLVDEDKLSELISTYKSNAGKSIRRLAGWQRLSVSIGIAAILIVVALWCILPRFISGNLKDESCILCLFFAVTIILGIFWDLKTYQWVRDTKVDEMPIVQVALRMNKFRSWMKYEVIAISVWAVLFTSLYYYLVGLYHKPLLFQVIIISLLLLVDVCIIYLVYKKLIYSHLDTIKKNIEELEGLHIAEAPDDNFRA</sequence>
<evidence type="ECO:0000313" key="3">
    <source>
        <dbReference type="Proteomes" id="UP000027601"/>
    </source>
</evidence>